<dbReference type="Proteomes" id="UP000069940">
    <property type="component" value="Unassembled WGS sequence"/>
</dbReference>
<proteinExistence type="predicted"/>
<evidence type="ECO:0000313" key="4">
    <source>
        <dbReference type="Proteomes" id="UP000069940"/>
    </source>
</evidence>
<feature type="domain" description="Helix-turn-helix" evidence="2">
    <location>
        <begin position="172"/>
        <end position="228"/>
    </location>
</feature>
<sequence>MCIRFIDLIKSLFTSIPRRLVINNIIMRWDTIRSNTNICLDLFLEIVDFCMSSSYCKFNGQHYLQVSGTAMGNPVSPALADLVMESLLDTVLQKLDFPLPFIRKYVDDLIMAIPLNKLQHIMDIFNSYDIHIQFTYELEVENCLPFLDMLLTRHDNQKVTTRWYQKPIASGRFLNFHSFHPMNQKLNTAKNFIKRVNKLSTDLDEHDKIKIIDDQLKQNGFPKSLRNRLTNRMNEHSMNEQHRSSPSSDESDLEYTYRSIAYMPRLLESIDREIKRSYKNIRLATYNWRTVGDLFTKLKDPISGENQTDVIYNIPCSNCSACYIGMTINRLKTRMSGHKTHYNTLDRLLDNGVNPNDPQIASLKEKNSSSGPQHH</sequence>
<dbReference type="PANTHER" id="PTHR21301:SF10">
    <property type="entry name" value="REVERSE TRANSCRIPTASE DOMAIN-CONTAINING PROTEIN"/>
    <property type="match status" value="1"/>
</dbReference>
<dbReference type="EnsemblMetazoa" id="AALFPA23_006682.R8743">
    <property type="protein sequence ID" value="AALFPA23_006682.P8743"/>
    <property type="gene ID" value="AALFPA23_006682"/>
</dbReference>
<dbReference type="GeneID" id="134285401"/>
<dbReference type="SUPFAM" id="SSF56672">
    <property type="entry name" value="DNA/RNA polymerases"/>
    <property type="match status" value="1"/>
</dbReference>
<dbReference type="Pfam" id="PF26215">
    <property type="entry name" value="HTH_animal"/>
    <property type="match status" value="1"/>
</dbReference>
<organism evidence="3 4">
    <name type="scientific">Aedes albopictus</name>
    <name type="common">Asian tiger mosquito</name>
    <name type="synonym">Stegomyia albopicta</name>
    <dbReference type="NCBI Taxonomy" id="7160"/>
    <lineage>
        <taxon>Eukaryota</taxon>
        <taxon>Metazoa</taxon>
        <taxon>Ecdysozoa</taxon>
        <taxon>Arthropoda</taxon>
        <taxon>Hexapoda</taxon>
        <taxon>Insecta</taxon>
        <taxon>Pterygota</taxon>
        <taxon>Neoptera</taxon>
        <taxon>Endopterygota</taxon>
        <taxon>Diptera</taxon>
        <taxon>Nematocera</taxon>
        <taxon>Culicoidea</taxon>
        <taxon>Culicidae</taxon>
        <taxon>Culicinae</taxon>
        <taxon>Aedini</taxon>
        <taxon>Aedes</taxon>
        <taxon>Stegomyia</taxon>
    </lineage>
</organism>
<keyword evidence="4" id="KW-1185">Reference proteome</keyword>
<name>A0ABM1Y860_AEDAL</name>
<reference evidence="3" key="2">
    <citation type="submission" date="2025-05" db="UniProtKB">
        <authorList>
            <consortium name="EnsemblMetazoa"/>
        </authorList>
    </citation>
    <scope>IDENTIFICATION</scope>
    <source>
        <strain evidence="3">Foshan</strain>
    </source>
</reference>
<accession>A0ABM1Y860</accession>
<dbReference type="RefSeq" id="XP_062702026.1">
    <property type="nucleotide sequence ID" value="XM_062846042.1"/>
</dbReference>
<feature type="region of interest" description="Disordered" evidence="1">
    <location>
        <begin position="349"/>
        <end position="375"/>
    </location>
</feature>
<evidence type="ECO:0000256" key="1">
    <source>
        <dbReference type="SAM" id="MobiDB-lite"/>
    </source>
</evidence>
<dbReference type="CDD" id="cd00304">
    <property type="entry name" value="RT_like"/>
    <property type="match status" value="1"/>
</dbReference>
<dbReference type="PANTHER" id="PTHR21301">
    <property type="entry name" value="REVERSE TRANSCRIPTASE"/>
    <property type="match status" value="1"/>
</dbReference>
<dbReference type="RefSeq" id="XP_062702025.1">
    <property type="nucleotide sequence ID" value="XM_062846041.1"/>
</dbReference>
<dbReference type="InterPro" id="IPR043502">
    <property type="entry name" value="DNA/RNA_pol_sf"/>
</dbReference>
<reference evidence="4" key="1">
    <citation type="journal article" date="2015" name="Proc. Natl. Acad. Sci. U.S.A.">
        <title>Genome sequence of the Asian Tiger mosquito, Aedes albopictus, reveals insights into its biology, genetics, and evolution.</title>
        <authorList>
            <person name="Chen X.G."/>
            <person name="Jiang X."/>
            <person name="Gu J."/>
            <person name="Xu M."/>
            <person name="Wu Y."/>
            <person name="Deng Y."/>
            <person name="Zhang C."/>
            <person name="Bonizzoni M."/>
            <person name="Dermauw W."/>
            <person name="Vontas J."/>
            <person name="Armbruster P."/>
            <person name="Huang X."/>
            <person name="Yang Y."/>
            <person name="Zhang H."/>
            <person name="He W."/>
            <person name="Peng H."/>
            <person name="Liu Y."/>
            <person name="Wu K."/>
            <person name="Chen J."/>
            <person name="Lirakis M."/>
            <person name="Topalis P."/>
            <person name="Van Leeuwen T."/>
            <person name="Hall A.B."/>
            <person name="Jiang X."/>
            <person name="Thorpe C."/>
            <person name="Mueller R.L."/>
            <person name="Sun C."/>
            <person name="Waterhouse R.M."/>
            <person name="Yan G."/>
            <person name="Tu Z.J."/>
            <person name="Fang X."/>
            <person name="James A.A."/>
        </authorList>
    </citation>
    <scope>NUCLEOTIDE SEQUENCE [LARGE SCALE GENOMIC DNA]</scope>
    <source>
        <strain evidence="4">Foshan</strain>
    </source>
</reference>
<dbReference type="EnsemblMetazoa" id="AALFPA23_006682.R8744">
    <property type="protein sequence ID" value="AALFPA23_006682.P8744"/>
    <property type="gene ID" value="AALFPA23_006682"/>
</dbReference>
<protein>
    <recommendedName>
        <fullName evidence="2">Helix-turn-helix domain-containing protein</fullName>
    </recommendedName>
</protein>
<evidence type="ECO:0000259" key="2">
    <source>
        <dbReference type="Pfam" id="PF26215"/>
    </source>
</evidence>
<dbReference type="InterPro" id="IPR058912">
    <property type="entry name" value="HTH_animal"/>
</dbReference>
<evidence type="ECO:0000313" key="3">
    <source>
        <dbReference type="EnsemblMetazoa" id="AALFPA23_006682.P8743"/>
    </source>
</evidence>